<evidence type="ECO:0000313" key="7">
    <source>
        <dbReference type="EMBL" id="KTD04488.1"/>
    </source>
</evidence>
<evidence type="ECO:0000256" key="2">
    <source>
        <dbReference type="ARBA" id="ARBA00005419"/>
    </source>
</evidence>
<evidence type="ECO:0000256" key="3">
    <source>
        <dbReference type="ARBA" id="ARBA00022801"/>
    </source>
</evidence>
<feature type="domain" description="Calcineurin-like phosphoesterase" evidence="6">
    <location>
        <begin position="5"/>
        <end position="125"/>
    </location>
</feature>
<dbReference type="NCBIfam" id="TIGR00668">
    <property type="entry name" value="apaH"/>
    <property type="match status" value="1"/>
</dbReference>
<protein>
    <recommendedName>
        <fullName evidence="5">Bis(5'-nucleosyl)-tetraphosphatase, symmetrical</fullName>
        <ecNumber evidence="5">3.6.1.41</ecNumber>
    </recommendedName>
    <alternativeName>
        <fullName evidence="5">Ap4A hydrolase</fullName>
    </alternativeName>
    <alternativeName>
        <fullName evidence="5">Diadenosine 5',5'''-P1,P4-tetraphosphate pyrophosphohydrolase</fullName>
    </alternativeName>
    <alternativeName>
        <fullName evidence="5">Diadenosine tetraphosphatase</fullName>
    </alternativeName>
</protein>
<evidence type="ECO:0000313" key="8">
    <source>
        <dbReference type="Proteomes" id="UP000054785"/>
    </source>
</evidence>
<name>A0A0W0U937_9GAMM</name>
<dbReference type="InterPro" id="IPR029052">
    <property type="entry name" value="Metallo-depent_PP-like"/>
</dbReference>
<dbReference type="STRING" id="45065.Lgee_0098"/>
<dbReference type="CDD" id="cd07422">
    <property type="entry name" value="MPP_ApaH"/>
    <property type="match status" value="1"/>
</dbReference>
<sequence>MADYAVGDVQGCFGPLQNLLTEIAFSPVNDRLWFVGDLVNRGPDSLAVLRFVKSLGERARVTLGNHDLHLLARLFVPGTASAHGDTLDEVLAAPDALSLGHWLRAQPLLWQDSALGVVMTHAGIPPWWDVETASRCAREVEQVLIGDRFVDFLAHMYGNKPDRWSESLEGIARYRLIVNALTRMRFCHTDGTLSMRYKGTVAAAPSDIKPWFAISPRKALNARLVFGHWAALEGECPVPDIYAVDTGCVWGGSLTALRLQDNKRFSVPGYARARQK</sequence>
<dbReference type="GO" id="GO:0008803">
    <property type="term" value="F:bis(5'-nucleosyl)-tetraphosphatase (symmetrical) activity"/>
    <property type="evidence" value="ECO:0007669"/>
    <property type="project" value="UniProtKB-UniRule"/>
</dbReference>
<accession>A0A0W0U937</accession>
<dbReference type="OrthoDB" id="9807890at2"/>
<dbReference type="EMBL" id="LNYC01000003">
    <property type="protein sequence ID" value="KTD04488.1"/>
    <property type="molecule type" value="Genomic_DNA"/>
</dbReference>
<dbReference type="PIRSF" id="PIRSF000903">
    <property type="entry name" value="B5n-ttraPtase_sm"/>
    <property type="match status" value="1"/>
</dbReference>
<keyword evidence="3 5" id="KW-0378">Hydrolase</keyword>
<dbReference type="InterPro" id="IPR004617">
    <property type="entry name" value="ApaH"/>
</dbReference>
<dbReference type="PANTHER" id="PTHR40942:SF4">
    <property type="entry name" value="CYTOCHROME C5"/>
    <property type="match status" value="1"/>
</dbReference>
<comment type="catalytic activity">
    <reaction evidence="4 5">
        <text>P(1),P(4)-bis(5'-adenosyl) tetraphosphate + H2O = 2 ADP + 2 H(+)</text>
        <dbReference type="Rhea" id="RHEA:24252"/>
        <dbReference type="ChEBI" id="CHEBI:15377"/>
        <dbReference type="ChEBI" id="CHEBI:15378"/>
        <dbReference type="ChEBI" id="CHEBI:58141"/>
        <dbReference type="ChEBI" id="CHEBI:456216"/>
        <dbReference type="EC" id="3.6.1.41"/>
    </reaction>
</comment>
<proteinExistence type="inferred from homology"/>
<dbReference type="EC" id="3.6.1.41" evidence="5"/>
<dbReference type="Proteomes" id="UP000054785">
    <property type="component" value="Unassembled WGS sequence"/>
</dbReference>
<dbReference type="HAMAP" id="MF_00199">
    <property type="entry name" value="ApaH"/>
    <property type="match status" value="1"/>
</dbReference>
<gene>
    <name evidence="5 7" type="primary">apaH</name>
    <name evidence="7" type="ORF">Lgee_0098</name>
</gene>
<dbReference type="NCBIfam" id="NF001204">
    <property type="entry name" value="PRK00166.1"/>
    <property type="match status" value="1"/>
</dbReference>
<dbReference type="Gene3D" id="3.60.21.10">
    <property type="match status" value="1"/>
</dbReference>
<dbReference type="PATRIC" id="fig|45065.4.peg.108"/>
<dbReference type="RefSeq" id="WP_028386216.1">
    <property type="nucleotide sequence ID" value="NZ_CAAAHN010000012.1"/>
</dbReference>
<comment type="similarity">
    <text evidence="2 5">Belongs to the Ap4A hydrolase family.</text>
</comment>
<comment type="caution">
    <text evidence="7">The sequence shown here is derived from an EMBL/GenBank/DDBJ whole genome shotgun (WGS) entry which is preliminary data.</text>
</comment>
<evidence type="ECO:0000259" key="6">
    <source>
        <dbReference type="Pfam" id="PF00149"/>
    </source>
</evidence>
<evidence type="ECO:0000256" key="5">
    <source>
        <dbReference type="HAMAP-Rule" id="MF_00199"/>
    </source>
</evidence>
<dbReference type="InterPro" id="IPR004843">
    <property type="entry name" value="Calcineurin-like_PHP"/>
</dbReference>
<dbReference type="AlphaFoldDB" id="A0A0W0U937"/>
<evidence type="ECO:0000256" key="1">
    <source>
        <dbReference type="ARBA" id="ARBA00003413"/>
    </source>
</evidence>
<organism evidence="7 8">
    <name type="scientific">Legionella geestiana</name>
    <dbReference type="NCBI Taxonomy" id="45065"/>
    <lineage>
        <taxon>Bacteria</taxon>
        <taxon>Pseudomonadati</taxon>
        <taxon>Pseudomonadota</taxon>
        <taxon>Gammaproteobacteria</taxon>
        <taxon>Legionellales</taxon>
        <taxon>Legionellaceae</taxon>
        <taxon>Legionella</taxon>
    </lineage>
</organism>
<dbReference type="SUPFAM" id="SSF56300">
    <property type="entry name" value="Metallo-dependent phosphatases"/>
    <property type="match status" value="1"/>
</dbReference>
<keyword evidence="8" id="KW-1185">Reference proteome</keyword>
<dbReference type="Pfam" id="PF00149">
    <property type="entry name" value="Metallophos"/>
    <property type="match status" value="1"/>
</dbReference>
<evidence type="ECO:0000256" key="4">
    <source>
        <dbReference type="ARBA" id="ARBA00049417"/>
    </source>
</evidence>
<reference evidence="7 8" key="1">
    <citation type="submission" date="2015-11" db="EMBL/GenBank/DDBJ databases">
        <title>Genomic analysis of 38 Legionella species identifies large and diverse effector repertoires.</title>
        <authorList>
            <person name="Burstein D."/>
            <person name="Amaro F."/>
            <person name="Zusman T."/>
            <person name="Lifshitz Z."/>
            <person name="Cohen O."/>
            <person name="Gilbert J.A."/>
            <person name="Pupko T."/>
            <person name="Shuman H.A."/>
            <person name="Segal G."/>
        </authorList>
    </citation>
    <scope>NUCLEOTIDE SEQUENCE [LARGE SCALE GENOMIC DNA]</scope>
    <source>
        <strain evidence="7 8">ATCC 49504</strain>
    </source>
</reference>
<comment type="function">
    <text evidence="1 5">Hydrolyzes diadenosine 5',5'''-P1,P4-tetraphosphate to yield ADP.</text>
</comment>
<dbReference type="PANTHER" id="PTHR40942">
    <property type="match status" value="1"/>
</dbReference>